<keyword evidence="3" id="KW-1185">Reference proteome</keyword>
<reference evidence="3" key="1">
    <citation type="journal article" date="2019" name="Int. J. Syst. Evol. Microbiol.">
        <title>The Global Catalogue of Microorganisms (GCM) 10K type strain sequencing project: providing services to taxonomists for standard genome sequencing and annotation.</title>
        <authorList>
            <consortium name="The Broad Institute Genomics Platform"/>
            <consortium name="The Broad Institute Genome Sequencing Center for Infectious Disease"/>
            <person name="Wu L."/>
            <person name="Ma J."/>
        </authorList>
    </citation>
    <scope>NUCLEOTIDE SEQUENCE [LARGE SCALE GENOMIC DNA]</scope>
    <source>
        <strain evidence="3">CCUG 49018</strain>
    </source>
</reference>
<feature type="compositionally biased region" description="Basic and acidic residues" evidence="1">
    <location>
        <begin position="31"/>
        <end position="41"/>
    </location>
</feature>
<proteinExistence type="predicted"/>
<comment type="caution">
    <text evidence="2">The sequence shown here is derived from an EMBL/GenBank/DDBJ whole genome shotgun (WGS) entry which is preliminary data.</text>
</comment>
<feature type="non-terminal residue" evidence="2">
    <location>
        <position position="1"/>
    </location>
</feature>
<evidence type="ECO:0000256" key="1">
    <source>
        <dbReference type="SAM" id="MobiDB-lite"/>
    </source>
</evidence>
<evidence type="ECO:0000313" key="3">
    <source>
        <dbReference type="Proteomes" id="UP001597182"/>
    </source>
</evidence>
<name>A0ABW3VHU9_9PSEU</name>
<gene>
    <name evidence="2" type="ORF">ACFQ34_10225</name>
</gene>
<sequence length="67" mass="7469">REDVASFSYQVTPVGPTPARTTPQAEARILALRERDRHGQDRIGPNVPRDGPGRPRKRPERVVADKA</sequence>
<feature type="region of interest" description="Disordered" evidence="1">
    <location>
        <begin position="1"/>
        <end position="67"/>
    </location>
</feature>
<organism evidence="2 3">
    <name type="scientific">Pseudonocardia benzenivorans</name>
    <dbReference type="NCBI Taxonomy" id="228005"/>
    <lineage>
        <taxon>Bacteria</taxon>
        <taxon>Bacillati</taxon>
        <taxon>Actinomycetota</taxon>
        <taxon>Actinomycetes</taxon>
        <taxon>Pseudonocardiales</taxon>
        <taxon>Pseudonocardiaceae</taxon>
        <taxon>Pseudonocardia</taxon>
    </lineage>
</organism>
<dbReference type="Proteomes" id="UP001597182">
    <property type="component" value="Unassembled WGS sequence"/>
</dbReference>
<dbReference type="RefSeq" id="WP_379652894.1">
    <property type="nucleotide sequence ID" value="NZ_JBHTMB010000076.1"/>
</dbReference>
<protein>
    <submittedName>
        <fullName evidence="2">Uncharacterized protein</fullName>
    </submittedName>
</protein>
<accession>A0ABW3VHU9</accession>
<evidence type="ECO:0000313" key="2">
    <source>
        <dbReference type="EMBL" id="MFD1233659.1"/>
    </source>
</evidence>
<dbReference type="EMBL" id="JBHTMB010000076">
    <property type="protein sequence ID" value="MFD1233659.1"/>
    <property type="molecule type" value="Genomic_DNA"/>
</dbReference>